<keyword evidence="2" id="KW-0812">Transmembrane</keyword>
<proteinExistence type="predicted"/>
<organism evidence="3 4">
    <name type="scientific">Humisphaera borealis</name>
    <dbReference type="NCBI Taxonomy" id="2807512"/>
    <lineage>
        <taxon>Bacteria</taxon>
        <taxon>Pseudomonadati</taxon>
        <taxon>Planctomycetota</taxon>
        <taxon>Phycisphaerae</taxon>
        <taxon>Tepidisphaerales</taxon>
        <taxon>Tepidisphaeraceae</taxon>
        <taxon>Humisphaera</taxon>
    </lineage>
</organism>
<accession>A0A7M2WVQ0</accession>
<dbReference type="AlphaFoldDB" id="A0A7M2WVQ0"/>
<dbReference type="KEGG" id="hbs:IPV69_20235"/>
<keyword evidence="2" id="KW-0472">Membrane</keyword>
<name>A0A7M2WVQ0_9BACT</name>
<keyword evidence="2" id="KW-1133">Transmembrane helix</keyword>
<keyword evidence="4" id="KW-1185">Reference proteome</keyword>
<evidence type="ECO:0000256" key="1">
    <source>
        <dbReference type="SAM" id="MobiDB-lite"/>
    </source>
</evidence>
<evidence type="ECO:0000313" key="4">
    <source>
        <dbReference type="Proteomes" id="UP000593765"/>
    </source>
</evidence>
<feature type="region of interest" description="Disordered" evidence="1">
    <location>
        <begin position="80"/>
        <end position="104"/>
    </location>
</feature>
<protein>
    <submittedName>
        <fullName evidence="3">Uncharacterized protein</fullName>
    </submittedName>
</protein>
<feature type="transmembrane region" description="Helical" evidence="2">
    <location>
        <begin position="21"/>
        <end position="48"/>
    </location>
</feature>
<dbReference type="Proteomes" id="UP000593765">
    <property type="component" value="Chromosome"/>
</dbReference>
<reference evidence="3 4" key="1">
    <citation type="submission" date="2020-10" db="EMBL/GenBank/DDBJ databases">
        <title>Wide distribution of Phycisphaera-like planctomycetes from WD2101 soil group in peatlands and genome analysis of the first cultivated representative.</title>
        <authorList>
            <person name="Dedysh S.N."/>
            <person name="Beletsky A.V."/>
            <person name="Ivanova A."/>
            <person name="Kulichevskaya I.S."/>
            <person name="Suzina N.E."/>
            <person name="Philippov D.A."/>
            <person name="Rakitin A.L."/>
            <person name="Mardanov A.V."/>
            <person name="Ravin N.V."/>
        </authorList>
    </citation>
    <scope>NUCLEOTIDE SEQUENCE [LARGE SCALE GENOMIC DNA]</scope>
    <source>
        <strain evidence="3 4">M1803</strain>
    </source>
</reference>
<gene>
    <name evidence="3" type="ORF">IPV69_20235</name>
</gene>
<dbReference type="RefSeq" id="WP_206291538.1">
    <property type="nucleotide sequence ID" value="NZ_CP063458.1"/>
</dbReference>
<evidence type="ECO:0000256" key="2">
    <source>
        <dbReference type="SAM" id="Phobius"/>
    </source>
</evidence>
<sequence length="104" mass="11807">MFGRPLNGIDNASEETRLRRWLFNFAAAGSLVLCVVTGVLLACSYWRYNDGFVRVGQQYFALNSGNGRMVLYWYTGYPETSRSSWRARPVEPTEQPTGWADGTE</sequence>
<evidence type="ECO:0000313" key="3">
    <source>
        <dbReference type="EMBL" id="QOV88550.1"/>
    </source>
</evidence>
<dbReference type="EMBL" id="CP063458">
    <property type="protein sequence ID" value="QOV88550.1"/>
    <property type="molecule type" value="Genomic_DNA"/>
</dbReference>